<evidence type="ECO:0000313" key="1">
    <source>
        <dbReference type="EMBL" id="MFC5707979.1"/>
    </source>
</evidence>
<evidence type="ECO:0000313" key="2">
    <source>
        <dbReference type="Proteomes" id="UP001596132"/>
    </source>
</evidence>
<reference evidence="2" key="1">
    <citation type="journal article" date="2019" name="Int. J. Syst. Evol. Microbiol.">
        <title>The Global Catalogue of Microorganisms (GCM) 10K type strain sequencing project: providing services to taxonomists for standard genome sequencing and annotation.</title>
        <authorList>
            <consortium name="The Broad Institute Genomics Platform"/>
            <consortium name="The Broad Institute Genome Sequencing Center for Infectious Disease"/>
            <person name="Wu L."/>
            <person name="Ma J."/>
        </authorList>
    </citation>
    <scope>NUCLEOTIDE SEQUENCE [LARGE SCALE GENOMIC DNA]</scope>
    <source>
        <strain evidence="2">KCTC 15012</strain>
    </source>
</reference>
<dbReference type="EMBL" id="JBHSPP010000017">
    <property type="protein sequence ID" value="MFC5707979.1"/>
    <property type="molecule type" value="Genomic_DNA"/>
</dbReference>
<sequence>MKLYKELTNKQKRMIARDINTILSLKGMTFPKNIEDIKKLGFFSPRIKVKNREVYLSDEGISAVRRICNITNGSCKYKNQLNYNDIFQSVLLELGKWLSDELLPDTDTFILSLDTALSKNIEEFHFTCRIDGISFDGLAGINIGGKVIAPYCSTYLNGASDVSDKIKGVINNEYGECLIITGEEYGSKSVALEKFYFNAELSLSILRLYSCALSQQSIHSVNIRLINDCTHSYGPASCIGQEGSSKSLIFTRYFRSTQDLKLDKGLLDYLGKELLFEQLSLLVAKESRNELENAIIKSLYWIGESQKDKSRPSSFVKLWSALECFFTLGEDNITERNARGIAAIIMYGDFHHKKFESYAQLKKTIKKYYKFRSKIVHNADFSHIENIQLEEMAFISSWVVIAMVALLERGYTRLFDIGVEAQRLDAIQK</sequence>
<accession>A0ABW0YH32</accession>
<dbReference type="Proteomes" id="UP001596132">
    <property type="component" value="Unassembled WGS sequence"/>
</dbReference>
<protein>
    <submittedName>
        <fullName evidence="1">HEPN domain-containing protein</fullName>
    </submittedName>
</protein>
<name>A0ABW0YH32_9GAMM</name>
<proteinExistence type="predicted"/>
<comment type="caution">
    <text evidence="1">The sequence shown here is derived from an EMBL/GenBank/DDBJ whole genome shotgun (WGS) entry which is preliminary data.</text>
</comment>
<gene>
    <name evidence="1" type="ORF">ACFPVW_18355</name>
</gene>
<dbReference type="RefSeq" id="WP_231553644.1">
    <property type="nucleotide sequence ID" value="NZ_CDDF01000012.1"/>
</dbReference>
<keyword evidence="2" id="KW-1185">Reference proteome</keyword>
<organism evidence="1 2">
    <name type="scientific">Aeromonas eucrenophila</name>
    <dbReference type="NCBI Taxonomy" id="649"/>
    <lineage>
        <taxon>Bacteria</taxon>
        <taxon>Pseudomonadati</taxon>
        <taxon>Pseudomonadota</taxon>
        <taxon>Gammaproteobacteria</taxon>
        <taxon>Aeromonadales</taxon>
        <taxon>Aeromonadaceae</taxon>
        <taxon>Aeromonas</taxon>
    </lineage>
</organism>